<gene>
    <name evidence="3" type="ordered locus">Acid345_3043</name>
</gene>
<dbReference type="KEGG" id="aba:Acid345_3043"/>
<dbReference type="HOGENOM" id="CLU_705321_0_0_0"/>
<feature type="transmembrane region" description="Helical" evidence="1">
    <location>
        <begin position="146"/>
        <end position="165"/>
    </location>
</feature>
<dbReference type="Proteomes" id="UP000002432">
    <property type="component" value="Chromosome"/>
</dbReference>
<dbReference type="GO" id="GO:0016020">
    <property type="term" value="C:membrane"/>
    <property type="evidence" value="ECO:0007669"/>
    <property type="project" value="TreeGrafter"/>
</dbReference>
<evidence type="ECO:0000313" key="4">
    <source>
        <dbReference type="Proteomes" id="UP000002432"/>
    </source>
</evidence>
<dbReference type="eggNOG" id="COG1835">
    <property type="taxonomic scope" value="Bacteria"/>
</dbReference>
<dbReference type="Pfam" id="PF01757">
    <property type="entry name" value="Acyl_transf_3"/>
    <property type="match status" value="1"/>
</dbReference>
<keyword evidence="3" id="KW-0012">Acyltransferase</keyword>
<dbReference type="AlphaFoldDB" id="Q1IM56"/>
<protein>
    <submittedName>
        <fullName evidence="3">Acyltransferase 3</fullName>
    </submittedName>
</protein>
<dbReference type="EnsemblBacteria" id="ABF42044">
    <property type="protein sequence ID" value="ABF42044"/>
    <property type="gene ID" value="Acid345_3043"/>
</dbReference>
<evidence type="ECO:0000256" key="1">
    <source>
        <dbReference type="SAM" id="Phobius"/>
    </source>
</evidence>
<dbReference type="STRING" id="204669.Acid345_3043"/>
<feature type="domain" description="Acyltransferase 3" evidence="2">
    <location>
        <begin position="32"/>
        <end position="343"/>
    </location>
</feature>
<dbReference type="GO" id="GO:0000271">
    <property type="term" value="P:polysaccharide biosynthetic process"/>
    <property type="evidence" value="ECO:0007669"/>
    <property type="project" value="TreeGrafter"/>
</dbReference>
<sequence>MAVPLESGTSVSAAATALARELRRPQLTATSANLDFLRAIAVMFVFVDHLFLTVGIQRIAFFSPADLGRVGVYFFFVHTCLVLLMSLERTPLNGFKKVFHFYLRRMFRIYPLAVFFVLLVYLCNVPQDVWGAGTAPHDLRTVMANLLLAQNVMGTSCLFGPLWSLPLEVQMYLMLPLVFYLVRRISPPTLLALWGTSVLAAIAYLPFRSSGHVLWRLDVILFVPCFMGGAVAYQIARRSRPLLPSWLWPVTIMAVLNVYLAFERQRYGWVACLLLGLSVPFFAQIQYQWITRAAKWIATYSYGIYLSNIVILWFAFRICARSMPRFVVWSIFVAGAITIPMACFHWIEKPLMKMGGTLADRFFRTEAA</sequence>
<feature type="transmembrane region" description="Helical" evidence="1">
    <location>
        <begin position="269"/>
        <end position="290"/>
    </location>
</feature>
<dbReference type="PANTHER" id="PTHR23028:SF53">
    <property type="entry name" value="ACYL_TRANSF_3 DOMAIN-CONTAINING PROTEIN"/>
    <property type="match status" value="1"/>
</dbReference>
<keyword evidence="1" id="KW-1133">Transmembrane helix</keyword>
<dbReference type="EMBL" id="CP000360">
    <property type="protein sequence ID" value="ABF42044.1"/>
    <property type="molecule type" value="Genomic_DNA"/>
</dbReference>
<reference evidence="3 4" key="1">
    <citation type="journal article" date="2009" name="Appl. Environ. Microbiol.">
        <title>Three genomes from the phylum Acidobacteria provide insight into the lifestyles of these microorganisms in soils.</title>
        <authorList>
            <person name="Ward N.L."/>
            <person name="Challacombe J.F."/>
            <person name="Janssen P.H."/>
            <person name="Henrissat B."/>
            <person name="Coutinho P.M."/>
            <person name="Wu M."/>
            <person name="Xie G."/>
            <person name="Haft D.H."/>
            <person name="Sait M."/>
            <person name="Badger J."/>
            <person name="Barabote R.D."/>
            <person name="Bradley B."/>
            <person name="Brettin T.S."/>
            <person name="Brinkac L.M."/>
            <person name="Bruce D."/>
            <person name="Creasy T."/>
            <person name="Daugherty S.C."/>
            <person name="Davidsen T.M."/>
            <person name="DeBoy R.T."/>
            <person name="Detter J.C."/>
            <person name="Dodson R.J."/>
            <person name="Durkin A.S."/>
            <person name="Ganapathy A."/>
            <person name="Gwinn-Giglio M."/>
            <person name="Han C.S."/>
            <person name="Khouri H."/>
            <person name="Kiss H."/>
            <person name="Kothari S.P."/>
            <person name="Madupu R."/>
            <person name="Nelson K.E."/>
            <person name="Nelson W.C."/>
            <person name="Paulsen I."/>
            <person name="Penn K."/>
            <person name="Ren Q."/>
            <person name="Rosovitz M.J."/>
            <person name="Selengut J.D."/>
            <person name="Shrivastava S."/>
            <person name="Sullivan S.A."/>
            <person name="Tapia R."/>
            <person name="Thompson L.S."/>
            <person name="Watkins K.L."/>
            <person name="Yang Q."/>
            <person name="Yu C."/>
            <person name="Zafar N."/>
            <person name="Zhou L."/>
            <person name="Kuske C.R."/>
        </authorList>
    </citation>
    <scope>NUCLEOTIDE SEQUENCE [LARGE SCALE GENOMIC DNA]</scope>
    <source>
        <strain evidence="3 4">Ellin345</strain>
    </source>
</reference>
<evidence type="ECO:0000259" key="2">
    <source>
        <dbReference type="Pfam" id="PF01757"/>
    </source>
</evidence>
<dbReference type="GO" id="GO:0016747">
    <property type="term" value="F:acyltransferase activity, transferring groups other than amino-acyl groups"/>
    <property type="evidence" value="ECO:0007669"/>
    <property type="project" value="InterPro"/>
</dbReference>
<evidence type="ECO:0000313" key="3">
    <source>
        <dbReference type="EMBL" id="ABF42044.1"/>
    </source>
</evidence>
<feature type="transmembrane region" description="Helical" evidence="1">
    <location>
        <begin position="185"/>
        <end position="207"/>
    </location>
</feature>
<feature type="transmembrane region" description="Helical" evidence="1">
    <location>
        <begin position="326"/>
        <end position="347"/>
    </location>
</feature>
<dbReference type="RefSeq" id="WP_011523845.1">
    <property type="nucleotide sequence ID" value="NC_008009.1"/>
</dbReference>
<keyword evidence="4" id="KW-1185">Reference proteome</keyword>
<keyword evidence="1" id="KW-0472">Membrane</keyword>
<dbReference type="PANTHER" id="PTHR23028">
    <property type="entry name" value="ACETYLTRANSFERASE"/>
    <property type="match status" value="1"/>
</dbReference>
<feature type="transmembrane region" description="Helical" evidence="1">
    <location>
        <begin position="296"/>
        <end position="314"/>
    </location>
</feature>
<dbReference type="OrthoDB" id="109010at2"/>
<keyword evidence="1" id="KW-0812">Transmembrane</keyword>
<keyword evidence="3" id="KW-0808">Transferase</keyword>
<dbReference type="InterPro" id="IPR002656">
    <property type="entry name" value="Acyl_transf_3_dom"/>
</dbReference>
<accession>Q1IM56</accession>
<feature type="transmembrane region" description="Helical" evidence="1">
    <location>
        <begin position="242"/>
        <end position="262"/>
    </location>
</feature>
<organism evidence="3 4">
    <name type="scientific">Koribacter versatilis (strain Ellin345)</name>
    <dbReference type="NCBI Taxonomy" id="204669"/>
    <lineage>
        <taxon>Bacteria</taxon>
        <taxon>Pseudomonadati</taxon>
        <taxon>Acidobacteriota</taxon>
        <taxon>Terriglobia</taxon>
        <taxon>Terriglobales</taxon>
        <taxon>Candidatus Korobacteraceae</taxon>
        <taxon>Candidatus Korobacter</taxon>
    </lineage>
</organism>
<name>Q1IM56_KORVE</name>
<feature type="transmembrane region" description="Helical" evidence="1">
    <location>
        <begin position="67"/>
        <end position="87"/>
    </location>
</feature>
<feature type="transmembrane region" description="Helical" evidence="1">
    <location>
        <begin position="107"/>
        <end position="125"/>
    </location>
</feature>
<feature type="transmembrane region" description="Helical" evidence="1">
    <location>
        <begin position="36"/>
        <end position="55"/>
    </location>
</feature>
<feature type="transmembrane region" description="Helical" evidence="1">
    <location>
        <begin position="219"/>
        <end position="236"/>
    </location>
</feature>
<dbReference type="InterPro" id="IPR050879">
    <property type="entry name" value="Acyltransferase_3"/>
</dbReference>
<proteinExistence type="predicted"/>